<keyword evidence="4" id="KW-1185">Reference proteome</keyword>
<feature type="chain" id="PRO_5037299218" description="DUF4468 domain-containing protein" evidence="2">
    <location>
        <begin position="30"/>
        <end position="261"/>
    </location>
</feature>
<protein>
    <recommendedName>
        <fullName evidence="5">DUF4468 domain-containing protein</fullName>
    </recommendedName>
</protein>
<dbReference type="RefSeq" id="WP_188766901.1">
    <property type="nucleotide sequence ID" value="NZ_BMKK01000005.1"/>
</dbReference>
<evidence type="ECO:0000313" key="4">
    <source>
        <dbReference type="Proteomes" id="UP000609064"/>
    </source>
</evidence>
<comment type="caution">
    <text evidence="3">The sequence shown here is derived from an EMBL/GenBank/DDBJ whole genome shotgun (WGS) entry which is preliminary data.</text>
</comment>
<evidence type="ECO:0000256" key="1">
    <source>
        <dbReference type="SAM" id="Coils"/>
    </source>
</evidence>
<organism evidence="3 4">
    <name type="scientific">Emticicia aquatilis</name>
    <dbReference type="NCBI Taxonomy" id="1537369"/>
    <lineage>
        <taxon>Bacteria</taxon>
        <taxon>Pseudomonadati</taxon>
        <taxon>Bacteroidota</taxon>
        <taxon>Cytophagia</taxon>
        <taxon>Cytophagales</taxon>
        <taxon>Leadbetterellaceae</taxon>
        <taxon>Emticicia</taxon>
    </lineage>
</organism>
<gene>
    <name evidence="3" type="ORF">GCM10011514_29810</name>
</gene>
<name>A0A916YVK4_9BACT</name>
<accession>A0A916YVK4</accession>
<evidence type="ECO:0000256" key="2">
    <source>
        <dbReference type="SAM" id="SignalP"/>
    </source>
</evidence>
<evidence type="ECO:0000313" key="3">
    <source>
        <dbReference type="EMBL" id="GGD63822.1"/>
    </source>
</evidence>
<keyword evidence="1" id="KW-0175">Coiled coil</keyword>
<reference evidence="3" key="2">
    <citation type="submission" date="2020-09" db="EMBL/GenBank/DDBJ databases">
        <authorList>
            <person name="Sun Q."/>
            <person name="Zhou Y."/>
        </authorList>
    </citation>
    <scope>NUCLEOTIDE SEQUENCE</scope>
    <source>
        <strain evidence="3">CGMCC 1.15958</strain>
    </source>
</reference>
<feature type="signal peptide" evidence="2">
    <location>
        <begin position="1"/>
        <end position="29"/>
    </location>
</feature>
<dbReference type="AlphaFoldDB" id="A0A916YVK4"/>
<dbReference type="Proteomes" id="UP000609064">
    <property type="component" value="Unassembled WGS sequence"/>
</dbReference>
<proteinExistence type="predicted"/>
<sequence length="261" mass="30276">MFHVNFSAKSFVNKMLVLSVCFCSFQALAQKNVQKGGNRVDALIQRNRKLTNEINALNQLIIKQSNQILSQEGITNYYKSVLKSSRDSTATVSSAYTEYKQKTDAELASLKIAFADSMELFREFRKQALKDKNRVVKDTNVVRVYTMPYDQVRVRVLRKILDEGIGLVIERNTDEGFLVSKVFKDRKTKGLFKKTIETRVDCDIKMVQHPYEDNKTLFYASTRVQEKSRKDSQFIELTDNKVIKDYQKKLLKFFDDFLVGN</sequence>
<feature type="coiled-coil region" evidence="1">
    <location>
        <begin position="40"/>
        <end position="67"/>
    </location>
</feature>
<dbReference type="EMBL" id="BMKK01000005">
    <property type="protein sequence ID" value="GGD63822.1"/>
    <property type="molecule type" value="Genomic_DNA"/>
</dbReference>
<keyword evidence="2" id="KW-0732">Signal</keyword>
<evidence type="ECO:0008006" key="5">
    <source>
        <dbReference type="Google" id="ProtNLM"/>
    </source>
</evidence>
<reference evidence="3" key="1">
    <citation type="journal article" date="2014" name="Int. J. Syst. Evol. Microbiol.">
        <title>Complete genome sequence of Corynebacterium casei LMG S-19264T (=DSM 44701T), isolated from a smear-ripened cheese.</title>
        <authorList>
            <consortium name="US DOE Joint Genome Institute (JGI-PGF)"/>
            <person name="Walter F."/>
            <person name="Albersmeier A."/>
            <person name="Kalinowski J."/>
            <person name="Ruckert C."/>
        </authorList>
    </citation>
    <scope>NUCLEOTIDE SEQUENCE</scope>
    <source>
        <strain evidence="3">CGMCC 1.15958</strain>
    </source>
</reference>